<reference evidence="2" key="1">
    <citation type="journal article" date="2020" name="Fungal Divers.">
        <title>Resolving the Mortierellaceae phylogeny through synthesis of multi-gene phylogenetics and phylogenomics.</title>
        <authorList>
            <person name="Vandepol N."/>
            <person name="Liber J."/>
            <person name="Desiro A."/>
            <person name="Na H."/>
            <person name="Kennedy M."/>
            <person name="Barry K."/>
            <person name="Grigoriev I.V."/>
            <person name="Miller A.N."/>
            <person name="O'Donnell K."/>
            <person name="Stajich J.E."/>
            <person name="Bonito G."/>
        </authorList>
    </citation>
    <scope>NUCLEOTIDE SEQUENCE</scope>
    <source>
        <strain evidence="2">BC1065</strain>
    </source>
</reference>
<protein>
    <submittedName>
        <fullName evidence="2">Uncharacterized protein</fullName>
    </submittedName>
</protein>
<gene>
    <name evidence="2" type="ORF">DFQ27_005891</name>
</gene>
<feature type="region of interest" description="Disordered" evidence="1">
    <location>
        <begin position="337"/>
        <end position="358"/>
    </location>
</feature>
<evidence type="ECO:0000313" key="3">
    <source>
        <dbReference type="Proteomes" id="UP000807716"/>
    </source>
</evidence>
<keyword evidence="3" id="KW-1185">Reference proteome</keyword>
<sequence length="358" mass="40494">MESLEEEDAVRLAQTFSHVPMNAVFDVENFEFTAKLGSIEFGEQFTAYYTHCQSLTYDADNLPDFVPTYLQKKYLGSIYVKLWDLIDARVTYPTPEEVMDAVRVCRDAKDTYKDTISRHDVEAGRLAMEKTIEKAPESTLRSLLLYGAKLHQHVVSFGETDQTSHLILGMLSHVMDRPDETRILHTADTPPDWVRSPLCNISTLGISRPHHPDVVIRYHEAVDIGGGKVSLSASRKKDLGDLARMLMWSKRAADKLATRFEGVEDMNILFMQIIGQTCNLYLLCRIGTVCVAAKIDTIKIFFTLSNALSFEDDVQTWLLLEKTFGNAVTVLNKGKRRHSARPPCFPGLATPRSRKMEE</sequence>
<accession>A0A9P6PXH7</accession>
<dbReference type="OrthoDB" id="2422929at2759"/>
<name>A0A9P6PXH7_9FUNG</name>
<comment type="caution">
    <text evidence="2">The sequence shown here is derived from an EMBL/GenBank/DDBJ whole genome shotgun (WGS) entry which is preliminary data.</text>
</comment>
<evidence type="ECO:0000313" key="2">
    <source>
        <dbReference type="EMBL" id="KAG0256116.1"/>
    </source>
</evidence>
<evidence type="ECO:0000256" key="1">
    <source>
        <dbReference type="SAM" id="MobiDB-lite"/>
    </source>
</evidence>
<dbReference type="AlphaFoldDB" id="A0A9P6PXH7"/>
<proteinExistence type="predicted"/>
<dbReference type="EMBL" id="JAAAJB010000425">
    <property type="protein sequence ID" value="KAG0256116.1"/>
    <property type="molecule type" value="Genomic_DNA"/>
</dbReference>
<dbReference type="Proteomes" id="UP000807716">
    <property type="component" value="Unassembled WGS sequence"/>
</dbReference>
<organism evidence="2 3">
    <name type="scientific">Actinomortierella ambigua</name>
    <dbReference type="NCBI Taxonomy" id="1343610"/>
    <lineage>
        <taxon>Eukaryota</taxon>
        <taxon>Fungi</taxon>
        <taxon>Fungi incertae sedis</taxon>
        <taxon>Mucoromycota</taxon>
        <taxon>Mortierellomycotina</taxon>
        <taxon>Mortierellomycetes</taxon>
        <taxon>Mortierellales</taxon>
        <taxon>Mortierellaceae</taxon>
        <taxon>Actinomortierella</taxon>
    </lineage>
</organism>